<organism evidence="1 2">
    <name type="scientific">Paenibacillus glycanilyticus</name>
    <dbReference type="NCBI Taxonomy" id="126569"/>
    <lineage>
        <taxon>Bacteria</taxon>
        <taxon>Bacillati</taxon>
        <taxon>Bacillota</taxon>
        <taxon>Bacilli</taxon>
        <taxon>Bacillales</taxon>
        <taxon>Paenibacillaceae</taxon>
        <taxon>Paenibacillus</taxon>
    </lineage>
</organism>
<sequence length="132" mass="14500">MIVIFILILGNTGCGNDVLDGKEIVKVSIECADVCKNVKPYSFKDTDVVSFETADELNVIKRAITGAKVIKGEVDYGVFFYMQLALNDGLQKKYVLNFADEDGRSGLLVDTDNGKGYIIPDNLTGELKAIIW</sequence>
<proteinExistence type="predicted"/>
<name>A0ABQ6NUM7_9BACL</name>
<evidence type="ECO:0000313" key="1">
    <source>
        <dbReference type="EMBL" id="GMK48504.1"/>
    </source>
</evidence>
<keyword evidence="2" id="KW-1185">Reference proteome</keyword>
<accession>A0ABQ6NUM7</accession>
<reference evidence="1 2" key="1">
    <citation type="submission" date="2023-05" db="EMBL/GenBank/DDBJ databases">
        <title>Draft genome of Paenibacillus sp. CCS26.</title>
        <authorList>
            <person name="Akita H."/>
            <person name="Shinto Y."/>
            <person name="Kimura Z."/>
        </authorList>
    </citation>
    <scope>NUCLEOTIDE SEQUENCE [LARGE SCALE GENOMIC DNA]</scope>
    <source>
        <strain evidence="1 2">CCS26</strain>
    </source>
</reference>
<dbReference type="Proteomes" id="UP001285921">
    <property type="component" value="Unassembled WGS sequence"/>
</dbReference>
<dbReference type="EMBL" id="BTCL01000030">
    <property type="protein sequence ID" value="GMK48504.1"/>
    <property type="molecule type" value="Genomic_DNA"/>
</dbReference>
<protein>
    <recommendedName>
        <fullName evidence="3">Lipoprotein</fullName>
    </recommendedName>
</protein>
<gene>
    <name evidence="1" type="ORF">PghCCS26_56340</name>
</gene>
<comment type="caution">
    <text evidence="1">The sequence shown here is derived from an EMBL/GenBank/DDBJ whole genome shotgun (WGS) entry which is preliminary data.</text>
</comment>
<evidence type="ECO:0000313" key="2">
    <source>
        <dbReference type="Proteomes" id="UP001285921"/>
    </source>
</evidence>
<evidence type="ECO:0008006" key="3">
    <source>
        <dbReference type="Google" id="ProtNLM"/>
    </source>
</evidence>